<comment type="caution">
    <text evidence="2">The sequence shown here is derived from an EMBL/GenBank/DDBJ whole genome shotgun (WGS) entry which is preliminary data.</text>
</comment>
<dbReference type="EMBL" id="SFBI01000118">
    <property type="protein sequence ID" value="TRU35392.1"/>
    <property type="molecule type" value="Genomic_DNA"/>
</dbReference>
<dbReference type="PANTHER" id="PTHR37525">
    <property type="entry name" value="UPF0175 PROTEIN SSL1255"/>
    <property type="match status" value="1"/>
</dbReference>
<accession>A0A552ELQ1</accession>
<comment type="similarity">
    <text evidence="1">Belongs to the UPF0175 family.</text>
</comment>
<evidence type="ECO:0000313" key="2">
    <source>
        <dbReference type="EMBL" id="TRU35392.1"/>
    </source>
</evidence>
<proteinExistence type="inferred from homology"/>
<name>A0A552ELQ1_MICAE</name>
<sequence>MSIDISDEILSATRMTEAEMRQEIAVMLFQKEKLTLAQASRFAGMNRIAFQHLLASRQIPVHYDVEDFEQDIKNLREMGRWIVLIQSLIVSILPCV</sequence>
<dbReference type="AlphaFoldDB" id="A0A552ELQ1"/>
<dbReference type="InterPro" id="IPR052264">
    <property type="entry name" value="UPF0175_domain"/>
</dbReference>
<organism evidence="2 3">
    <name type="scientific">Microcystis aeruginosa Ma_MB_S_20031200_S102</name>
    <dbReference type="NCBI Taxonomy" id="2486254"/>
    <lineage>
        <taxon>Bacteria</taxon>
        <taxon>Bacillati</taxon>
        <taxon>Cyanobacteriota</taxon>
        <taxon>Cyanophyceae</taxon>
        <taxon>Oscillatoriophycideae</taxon>
        <taxon>Chroococcales</taxon>
        <taxon>Microcystaceae</taxon>
        <taxon>Microcystis</taxon>
    </lineage>
</organism>
<dbReference type="Pfam" id="PF03683">
    <property type="entry name" value="UPF0175"/>
    <property type="match status" value="1"/>
</dbReference>
<dbReference type="Proteomes" id="UP000317708">
    <property type="component" value="Unassembled WGS sequence"/>
</dbReference>
<dbReference type="PANTHER" id="PTHR37525:SF1">
    <property type="entry name" value="UPF0175 PROTEIN SSL1255"/>
    <property type="match status" value="1"/>
</dbReference>
<protein>
    <submittedName>
        <fullName evidence="2">UPF0175 family protein</fullName>
    </submittedName>
</protein>
<gene>
    <name evidence="2" type="ORF">EWV92_13985</name>
</gene>
<reference evidence="2 3" key="1">
    <citation type="submission" date="2019-01" db="EMBL/GenBank/DDBJ databases">
        <title>Coherence of Microcystis species and biogeography revealed through population genomics.</title>
        <authorList>
            <person name="Perez-Carrascal O.M."/>
            <person name="Terrat Y."/>
            <person name="Giani A."/>
            <person name="Fortin N."/>
            <person name="Tromas N."/>
            <person name="Shapiro B.J."/>
        </authorList>
    </citation>
    <scope>NUCLEOTIDE SEQUENCE [LARGE SCALE GENOMIC DNA]</scope>
    <source>
        <strain evidence="2">Ma_MB_S_20031200_S102</strain>
    </source>
</reference>
<evidence type="ECO:0000256" key="1">
    <source>
        <dbReference type="ARBA" id="ARBA00005651"/>
    </source>
</evidence>
<dbReference type="InterPro" id="IPR005368">
    <property type="entry name" value="UPF0175"/>
</dbReference>
<evidence type="ECO:0000313" key="3">
    <source>
        <dbReference type="Proteomes" id="UP000317708"/>
    </source>
</evidence>